<evidence type="ECO:0000313" key="1">
    <source>
        <dbReference type="EMBL" id="OEO32452.1"/>
    </source>
</evidence>
<keyword evidence="2" id="KW-1185">Reference proteome</keyword>
<protein>
    <recommendedName>
        <fullName evidence="3">DUF2336 domain-containing protein</fullName>
    </recommendedName>
</protein>
<dbReference type="AlphaFoldDB" id="A0A1E5XV46"/>
<proteinExistence type="predicted"/>
<comment type="caution">
    <text evidence="1">The sequence shown here is derived from an EMBL/GenBank/DDBJ whole genome shotgun (WGS) entry which is preliminary data.</text>
</comment>
<organism evidence="1 2">
    <name type="scientific">Devosia insulae DS-56</name>
    <dbReference type="NCBI Taxonomy" id="1116389"/>
    <lineage>
        <taxon>Bacteria</taxon>
        <taxon>Pseudomonadati</taxon>
        <taxon>Pseudomonadota</taxon>
        <taxon>Alphaproteobacteria</taxon>
        <taxon>Hyphomicrobiales</taxon>
        <taxon>Devosiaceae</taxon>
        <taxon>Devosia</taxon>
    </lineage>
</organism>
<dbReference type="OrthoDB" id="9798569at2"/>
<accession>A0A1E5XV46</accession>
<dbReference type="EMBL" id="LAJE02000072">
    <property type="protein sequence ID" value="OEO32452.1"/>
    <property type="molecule type" value="Genomic_DNA"/>
</dbReference>
<dbReference type="InterPro" id="IPR019285">
    <property type="entry name" value="DUF2336"/>
</dbReference>
<evidence type="ECO:0000313" key="2">
    <source>
        <dbReference type="Proteomes" id="UP000095463"/>
    </source>
</evidence>
<name>A0A1E5XV46_9HYPH</name>
<reference evidence="1 2" key="1">
    <citation type="journal article" date="2015" name="Genome Announc.">
        <title>Genome Assemblies of Three Soil-Associated Devosia species: D. insulae, D. limi, and D. soli.</title>
        <authorList>
            <person name="Hassan Y.I."/>
            <person name="Lepp D."/>
            <person name="Zhou T."/>
        </authorList>
    </citation>
    <scope>NUCLEOTIDE SEQUENCE [LARGE SCALE GENOMIC DNA]</scope>
    <source>
        <strain evidence="1 2">DS-56</strain>
    </source>
</reference>
<sequence>MVAYQDFVALSQSRDSEERGQAAHLAAMAYLNHYGPADEHAALYAALIGFLDDPSVRVRGALAYGLLHAVEAPRPILLALLQDSPVIARAVVQYSPALVDADLMALIRGADEAMLMATATRERLSQRVAEALVASGGRPLLAKLLDRPDVPFSPAMLRQVADRDGAEDAELRGLLLARDDLPADARLVLVQAVAAVLRRTRMVSGAVAPHRLERLLRDATDTALTAIGEQEAAAGRAPYAAELVDSEFVSTRVMLHAIVQGHVLFFADCVAQLSETPREKVFTLLEHGSRSTLNALFSRCGLSQAVRNMLARLIFHARAADLADDLAARHFVVTALTEELIVEHDGVIPPDLEEAFAYLSEQNVILARRAARGVMSAFAGMTQTEMALPQLEAEARLALPAA</sequence>
<evidence type="ECO:0008006" key="3">
    <source>
        <dbReference type="Google" id="ProtNLM"/>
    </source>
</evidence>
<dbReference type="RefSeq" id="WP_069908408.1">
    <property type="nucleotide sequence ID" value="NZ_LAJE02000072.1"/>
</dbReference>
<dbReference type="Proteomes" id="UP000095463">
    <property type="component" value="Unassembled WGS sequence"/>
</dbReference>
<dbReference type="Pfam" id="PF10098">
    <property type="entry name" value="DUF2336"/>
    <property type="match status" value="1"/>
</dbReference>
<gene>
    <name evidence="1" type="ORF">VW23_011575</name>
</gene>